<organism evidence="2 3">
    <name type="scientific">Lottia gigantea</name>
    <name type="common">Giant owl limpet</name>
    <dbReference type="NCBI Taxonomy" id="225164"/>
    <lineage>
        <taxon>Eukaryota</taxon>
        <taxon>Metazoa</taxon>
        <taxon>Spiralia</taxon>
        <taxon>Lophotrochozoa</taxon>
        <taxon>Mollusca</taxon>
        <taxon>Gastropoda</taxon>
        <taxon>Patellogastropoda</taxon>
        <taxon>Lottioidea</taxon>
        <taxon>Lottiidae</taxon>
        <taxon>Lottia</taxon>
    </lineage>
</organism>
<dbReference type="RefSeq" id="XP_009051143.1">
    <property type="nucleotide sequence ID" value="XM_009052895.1"/>
</dbReference>
<evidence type="ECO:0000313" key="2">
    <source>
        <dbReference type="EMBL" id="ESO98161.1"/>
    </source>
</evidence>
<dbReference type="Proteomes" id="UP000030746">
    <property type="component" value="Unassembled WGS sequence"/>
</dbReference>
<proteinExistence type="predicted"/>
<accession>V4AX72</accession>
<protein>
    <submittedName>
        <fullName evidence="2">Uncharacterized protein</fullName>
    </submittedName>
</protein>
<feature type="region of interest" description="Disordered" evidence="1">
    <location>
        <begin position="1"/>
        <end position="22"/>
    </location>
</feature>
<dbReference type="HOGENOM" id="CLU_1984085_0_0_1"/>
<evidence type="ECO:0000313" key="3">
    <source>
        <dbReference type="Proteomes" id="UP000030746"/>
    </source>
</evidence>
<dbReference type="OrthoDB" id="6086776at2759"/>
<dbReference type="KEGG" id="lgi:LOTGIDRAFT_174293"/>
<keyword evidence="3" id="KW-1185">Reference proteome</keyword>
<dbReference type="EMBL" id="KB201263">
    <property type="protein sequence ID" value="ESO98161.1"/>
    <property type="molecule type" value="Genomic_DNA"/>
</dbReference>
<sequence length="126" mass="14102">MAVDDLQKLGTGNNMREQKEGGQVEIASRQTIHSGHFMVSRVHDVVSEEFDDVPLETSDDAFDFVTANKETSKTYSFGPKSDHTLAIDASLTKLFECMTLAYSLPQGSKSMFLFPVACYKRMRLLN</sequence>
<dbReference type="CTD" id="20242688"/>
<dbReference type="OMA" id="HVGNDNQ"/>
<dbReference type="AlphaFoldDB" id="V4AX72"/>
<evidence type="ECO:0000256" key="1">
    <source>
        <dbReference type="SAM" id="MobiDB-lite"/>
    </source>
</evidence>
<reference evidence="2 3" key="1">
    <citation type="journal article" date="2013" name="Nature">
        <title>Insights into bilaterian evolution from three spiralian genomes.</title>
        <authorList>
            <person name="Simakov O."/>
            <person name="Marletaz F."/>
            <person name="Cho S.J."/>
            <person name="Edsinger-Gonzales E."/>
            <person name="Havlak P."/>
            <person name="Hellsten U."/>
            <person name="Kuo D.H."/>
            <person name="Larsson T."/>
            <person name="Lv J."/>
            <person name="Arendt D."/>
            <person name="Savage R."/>
            <person name="Osoegawa K."/>
            <person name="de Jong P."/>
            <person name="Grimwood J."/>
            <person name="Chapman J.A."/>
            <person name="Shapiro H."/>
            <person name="Aerts A."/>
            <person name="Otillar R.P."/>
            <person name="Terry A.Y."/>
            <person name="Boore J.L."/>
            <person name="Grigoriev I.V."/>
            <person name="Lindberg D.R."/>
            <person name="Seaver E.C."/>
            <person name="Weisblat D.A."/>
            <person name="Putnam N.H."/>
            <person name="Rokhsar D.S."/>
        </authorList>
    </citation>
    <scope>NUCLEOTIDE SEQUENCE [LARGE SCALE GENOMIC DNA]</scope>
</reference>
<gene>
    <name evidence="2" type="ORF">LOTGIDRAFT_174293</name>
</gene>
<name>V4AX72_LOTGI</name>
<dbReference type="GeneID" id="20242688"/>